<dbReference type="EMBL" id="UINC01182759">
    <property type="protein sequence ID" value="SVD93154.1"/>
    <property type="molecule type" value="Genomic_DNA"/>
</dbReference>
<reference evidence="1" key="1">
    <citation type="submission" date="2018-05" db="EMBL/GenBank/DDBJ databases">
        <authorList>
            <person name="Lanie J.A."/>
            <person name="Ng W.-L."/>
            <person name="Kazmierczak K.M."/>
            <person name="Andrzejewski T.M."/>
            <person name="Davidsen T.M."/>
            <person name="Wayne K.J."/>
            <person name="Tettelin H."/>
            <person name="Glass J.I."/>
            <person name="Rusch D."/>
            <person name="Podicherti R."/>
            <person name="Tsui H.-C.T."/>
            <person name="Winkler M.E."/>
        </authorList>
    </citation>
    <scope>NUCLEOTIDE SEQUENCE</scope>
</reference>
<dbReference type="AlphaFoldDB" id="A0A382ZCD0"/>
<name>A0A382ZCD0_9ZZZZ</name>
<evidence type="ECO:0000313" key="1">
    <source>
        <dbReference type="EMBL" id="SVD93154.1"/>
    </source>
</evidence>
<organism evidence="1">
    <name type="scientific">marine metagenome</name>
    <dbReference type="NCBI Taxonomy" id="408172"/>
    <lineage>
        <taxon>unclassified sequences</taxon>
        <taxon>metagenomes</taxon>
        <taxon>ecological metagenomes</taxon>
    </lineage>
</organism>
<accession>A0A382ZCD0</accession>
<proteinExistence type="predicted"/>
<sequence>MILQGPHLSNSSIALPRPNNILFKKD</sequence>
<gene>
    <name evidence="1" type="ORF">METZ01_LOCUS446008</name>
</gene>
<protein>
    <submittedName>
        <fullName evidence="1">Uncharacterized protein</fullName>
    </submittedName>
</protein>